<dbReference type="Proteomes" id="UP000035159">
    <property type="component" value="Chromosome"/>
</dbReference>
<dbReference type="AlphaFoldDB" id="A0A0G2Z946"/>
<evidence type="ECO:0000313" key="1">
    <source>
        <dbReference type="EMBL" id="AKI98125.1"/>
    </source>
</evidence>
<gene>
    <name evidence="1" type="ORF">IX53_10130</name>
</gene>
<dbReference type="KEGG" id="kpf:IX53_10130"/>
<dbReference type="RefSeq" id="WP_047755260.1">
    <property type="nucleotide sequence ID" value="NZ_CAJUHA010000010.1"/>
</dbReference>
<accession>A0A0G2Z946</accession>
<evidence type="ECO:0000313" key="2">
    <source>
        <dbReference type="Proteomes" id="UP000035159"/>
    </source>
</evidence>
<dbReference type="EMBL" id="CP011232">
    <property type="protein sequence ID" value="AKI98125.1"/>
    <property type="molecule type" value="Genomic_DNA"/>
</dbReference>
<dbReference type="STRING" id="1330330.IX53_10130"/>
<organism evidence="1 2">
    <name type="scientific">Kosmotoga pacifica</name>
    <dbReference type="NCBI Taxonomy" id="1330330"/>
    <lineage>
        <taxon>Bacteria</taxon>
        <taxon>Thermotogati</taxon>
        <taxon>Thermotogota</taxon>
        <taxon>Thermotogae</taxon>
        <taxon>Kosmotogales</taxon>
        <taxon>Kosmotogaceae</taxon>
        <taxon>Kosmotoga</taxon>
    </lineage>
</organism>
<protein>
    <submittedName>
        <fullName evidence="1">Uncharacterized protein</fullName>
    </submittedName>
</protein>
<keyword evidence="2" id="KW-1185">Reference proteome</keyword>
<reference evidence="1 2" key="1">
    <citation type="submission" date="2015-04" db="EMBL/GenBank/DDBJ databases">
        <title>Complete Genome Sequence of Kosmotoga pacifica SLHLJ1.</title>
        <authorList>
            <person name="Jiang L.J."/>
            <person name="Shao Z.Z."/>
            <person name="Jebbar M."/>
        </authorList>
    </citation>
    <scope>NUCLEOTIDE SEQUENCE [LARGE SCALE GENOMIC DNA]</scope>
    <source>
        <strain evidence="1 2">SLHLJ1</strain>
    </source>
</reference>
<proteinExistence type="predicted"/>
<dbReference type="PATRIC" id="fig|1330330.3.peg.2059"/>
<dbReference type="OrthoDB" id="9913649at2"/>
<sequence>MGPKKILTKIATSPKILSQIDLIKRAMRGDEIANKEVVRRLSSYMNTEEKNGKEGQSHE</sequence>
<name>A0A0G2Z946_9BACT</name>